<dbReference type="InterPro" id="IPR050765">
    <property type="entry name" value="Riboflavin_Biosynth_HTPR"/>
</dbReference>
<dbReference type="Proteomes" id="UP000199393">
    <property type="component" value="Chromosome I"/>
</dbReference>
<dbReference type="SUPFAM" id="SSF53597">
    <property type="entry name" value="Dihydrofolate reductase-like"/>
    <property type="match status" value="1"/>
</dbReference>
<feature type="domain" description="Bacterial bifunctional deaminase-reductase C-terminal" evidence="1">
    <location>
        <begin position="4"/>
        <end position="179"/>
    </location>
</feature>
<organism evidence="2 3">
    <name type="scientific">Micromonospora krabiensis</name>
    <dbReference type="NCBI Taxonomy" id="307121"/>
    <lineage>
        <taxon>Bacteria</taxon>
        <taxon>Bacillati</taxon>
        <taxon>Actinomycetota</taxon>
        <taxon>Actinomycetes</taxon>
        <taxon>Micromonosporales</taxon>
        <taxon>Micromonosporaceae</taxon>
        <taxon>Micromonospora</taxon>
    </lineage>
</organism>
<dbReference type="PANTHER" id="PTHR38011:SF2">
    <property type="entry name" value="BIFUNCTIONAL DEAMINASE-REDUCTASE DOMAIN PROTEIN"/>
    <property type="match status" value="1"/>
</dbReference>
<dbReference type="GO" id="GO:0008703">
    <property type="term" value="F:5-amino-6-(5-phosphoribosylamino)uracil reductase activity"/>
    <property type="evidence" value="ECO:0007669"/>
    <property type="project" value="InterPro"/>
</dbReference>
<dbReference type="EMBL" id="LT598496">
    <property type="protein sequence ID" value="SBV25022.1"/>
    <property type="molecule type" value="Genomic_DNA"/>
</dbReference>
<dbReference type="InterPro" id="IPR002734">
    <property type="entry name" value="RibDG_C"/>
</dbReference>
<protein>
    <submittedName>
        <fullName evidence="2">Dihydrofolate reductase</fullName>
    </submittedName>
</protein>
<dbReference type="RefSeq" id="WP_091588117.1">
    <property type="nucleotide sequence ID" value="NZ_JBHRWG010000002.1"/>
</dbReference>
<evidence type="ECO:0000259" key="1">
    <source>
        <dbReference type="Pfam" id="PF01872"/>
    </source>
</evidence>
<sequence length="219" mass="23587">MLLSVNVFVSLDGVMQGPGSPDEDRSGGFERGGWLVPHASAETNEVVEGWFREADAFLFGRTSYGLLGGYWPKVTTANDLIATKLNSLPKFVVSRTLTDKAADWSPTTVLRADIVDRVRRLKELPGKELQVHGSWRLVQMLHEAGLVDLYRLLQYPVVVGTGKRLFPDGSTPSTFAISEAGTRVLPGGVISLTLTPTNLGVISAGAYAVEGGRSTTVLD</sequence>
<dbReference type="Gene3D" id="3.40.430.10">
    <property type="entry name" value="Dihydrofolate Reductase, subunit A"/>
    <property type="match status" value="1"/>
</dbReference>
<accession>A0A1C3MXG1</accession>
<dbReference type="Pfam" id="PF01872">
    <property type="entry name" value="RibD_C"/>
    <property type="match status" value="1"/>
</dbReference>
<dbReference type="OrthoDB" id="3471694at2"/>
<gene>
    <name evidence="2" type="ORF">GA0070620_0490</name>
</gene>
<proteinExistence type="predicted"/>
<dbReference type="InterPro" id="IPR024072">
    <property type="entry name" value="DHFR-like_dom_sf"/>
</dbReference>
<reference evidence="3" key="1">
    <citation type="submission" date="2016-06" db="EMBL/GenBank/DDBJ databases">
        <authorList>
            <person name="Varghese N."/>
        </authorList>
    </citation>
    <scope>NUCLEOTIDE SEQUENCE [LARGE SCALE GENOMIC DNA]</scope>
    <source>
        <strain evidence="3">DSM 45344</strain>
    </source>
</reference>
<dbReference type="AlphaFoldDB" id="A0A1C3MXG1"/>
<name>A0A1C3MXG1_9ACTN</name>
<dbReference type="PATRIC" id="fig|307121.4.peg.503"/>
<keyword evidence="3" id="KW-1185">Reference proteome</keyword>
<evidence type="ECO:0000313" key="2">
    <source>
        <dbReference type="EMBL" id="SBV25022.1"/>
    </source>
</evidence>
<dbReference type="GO" id="GO:0009231">
    <property type="term" value="P:riboflavin biosynthetic process"/>
    <property type="evidence" value="ECO:0007669"/>
    <property type="project" value="InterPro"/>
</dbReference>
<dbReference type="PANTHER" id="PTHR38011">
    <property type="entry name" value="DIHYDROFOLATE REDUCTASE FAMILY PROTEIN (AFU_ORTHOLOGUE AFUA_8G06820)"/>
    <property type="match status" value="1"/>
</dbReference>
<dbReference type="STRING" id="307121.GA0070620_0490"/>
<evidence type="ECO:0000313" key="3">
    <source>
        <dbReference type="Proteomes" id="UP000199393"/>
    </source>
</evidence>